<dbReference type="PANTHER" id="PTHR23220:SF122">
    <property type="entry name" value="INTEGRIN ALPHA-PS1"/>
    <property type="match status" value="1"/>
</dbReference>
<comment type="caution">
    <text evidence="6">The sequence shown here is derived from an EMBL/GenBank/DDBJ whole genome shotgun (WGS) entry which is preliminary data.</text>
</comment>
<dbReference type="SUPFAM" id="SSF47090">
    <property type="entry name" value="PGBD-like"/>
    <property type="match status" value="1"/>
</dbReference>
<evidence type="ECO:0000313" key="6">
    <source>
        <dbReference type="EMBL" id="KKT01294.1"/>
    </source>
</evidence>
<dbReference type="InterPro" id="IPR013519">
    <property type="entry name" value="Int_alpha_beta-p"/>
</dbReference>
<dbReference type="InterPro" id="IPR013517">
    <property type="entry name" value="FG-GAP"/>
</dbReference>
<dbReference type="SUPFAM" id="SSF69318">
    <property type="entry name" value="Integrin alpha N-terminal domain"/>
    <property type="match status" value="1"/>
</dbReference>
<evidence type="ECO:0000256" key="3">
    <source>
        <dbReference type="ARBA" id="ARBA00023180"/>
    </source>
</evidence>
<evidence type="ECO:0000313" key="7">
    <source>
        <dbReference type="Proteomes" id="UP000034646"/>
    </source>
</evidence>
<dbReference type="SMART" id="SM00191">
    <property type="entry name" value="Int_alpha"/>
    <property type="match status" value="6"/>
</dbReference>
<accession>A0A0G1GRK7</accession>
<keyword evidence="3" id="KW-0325">Glycoprotein</keyword>
<organism evidence="6 7">
    <name type="scientific">Candidatus Nomurabacteria bacterium GW2011_GWA2_43_15</name>
    <dbReference type="NCBI Taxonomy" id="1618738"/>
    <lineage>
        <taxon>Bacteria</taxon>
        <taxon>Candidatus Nomuraibacteriota</taxon>
    </lineage>
</organism>
<feature type="domain" description="Peptidoglycan binding-like" evidence="5">
    <location>
        <begin position="599"/>
        <end position="654"/>
    </location>
</feature>
<dbReference type="PRINTS" id="PR01185">
    <property type="entry name" value="INTEGRINA"/>
</dbReference>
<dbReference type="Proteomes" id="UP000034646">
    <property type="component" value="Unassembled WGS sequence"/>
</dbReference>
<dbReference type="GO" id="GO:0008305">
    <property type="term" value="C:integrin complex"/>
    <property type="evidence" value="ECO:0007669"/>
    <property type="project" value="InterPro"/>
</dbReference>
<feature type="signal peptide" evidence="4">
    <location>
        <begin position="1"/>
        <end position="26"/>
    </location>
</feature>
<dbReference type="Gene3D" id="1.10.101.10">
    <property type="entry name" value="PGBD-like superfamily/PGBD"/>
    <property type="match status" value="1"/>
</dbReference>
<dbReference type="STRING" id="1618738.UV76_C0001G0052"/>
<dbReference type="GO" id="GO:0098609">
    <property type="term" value="P:cell-cell adhesion"/>
    <property type="evidence" value="ECO:0007669"/>
    <property type="project" value="TreeGrafter"/>
</dbReference>
<dbReference type="GO" id="GO:0009897">
    <property type="term" value="C:external side of plasma membrane"/>
    <property type="evidence" value="ECO:0007669"/>
    <property type="project" value="TreeGrafter"/>
</dbReference>
<feature type="chain" id="PRO_5002537355" evidence="4">
    <location>
        <begin position="27"/>
        <end position="658"/>
    </location>
</feature>
<proteinExistence type="predicted"/>
<name>A0A0G1GRK7_9BACT</name>
<dbReference type="PATRIC" id="fig|1618738.3.peg.55"/>
<dbReference type="Pfam" id="PF01839">
    <property type="entry name" value="FG-GAP"/>
    <property type="match status" value="5"/>
</dbReference>
<evidence type="ECO:0000256" key="2">
    <source>
        <dbReference type="ARBA" id="ARBA00022737"/>
    </source>
</evidence>
<dbReference type="GO" id="GO:0007160">
    <property type="term" value="P:cell-matrix adhesion"/>
    <property type="evidence" value="ECO:0007669"/>
    <property type="project" value="TreeGrafter"/>
</dbReference>
<protein>
    <submittedName>
        <fullName evidence="6">FG-GAP repeat domain protein</fullName>
    </submittedName>
</protein>
<dbReference type="InterPro" id="IPR028994">
    <property type="entry name" value="Integrin_alpha_N"/>
</dbReference>
<dbReference type="InterPro" id="IPR036365">
    <property type="entry name" value="PGBD-like_sf"/>
</dbReference>
<keyword evidence="1 4" id="KW-0732">Signal</keyword>
<dbReference type="PROSITE" id="PS51470">
    <property type="entry name" value="FG_GAP"/>
    <property type="match status" value="3"/>
</dbReference>
<dbReference type="InterPro" id="IPR000413">
    <property type="entry name" value="Integrin_alpha"/>
</dbReference>
<dbReference type="PANTHER" id="PTHR23220">
    <property type="entry name" value="INTEGRIN ALPHA"/>
    <property type="match status" value="1"/>
</dbReference>
<gene>
    <name evidence="6" type="ORF">UV76_C0001G0052</name>
</gene>
<dbReference type="GO" id="GO:0005178">
    <property type="term" value="F:integrin binding"/>
    <property type="evidence" value="ECO:0007669"/>
    <property type="project" value="TreeGrafter"/>
</dbReference>
<evidence type="ECO:0000256" key="1">
    <source>
        <dbReference type="ARBA" id="ARBA00022729"/>
    </source>
</evidence>
<dbReference type="GO" id="GO:0033627">
    <property type="term" value="P:cell adhesion mediated by integrin"/>
    <property type="evidence" value="ECO:0007669"/>
    <property type="project" value="TreeGrafter"/>
</dbReference>
<dbReference type="GO" id="GO:0007229">
    <property type="term" value="P:integrin-mediated signaling pathway"/>
    <property type="evidence" value="ECO:0007669"/>
    <property type="project" value="TreeGrafter"/>
</dbReference>
<dbReference type="AlphaFoldDB" id="A0A0G1GRK7"/>
<dbReference type="InterPro" id="IPR002477">
    <property type="entry name" value="Peptidoglycan-bd-like"/>
</dbReference>
<keyword evidence="2" id="KW-0677">Repeat</keyword>
<evidence type="ECO:0000259" key="5">
    <source>
        <dbReference type="Pfam" id="PF01471"/>
    </source>
</evidence>
<dbReference type="InterPro" id="IPR036366">
    <property type="entry name" value="PGBDSf"/>
</dbReference>
<reference evidence="6 7" key="1">
    <citation type="journal article" date="2015" name="Nature">
        <title>rRNA introns, odd ribosomes, and small enigmatic genomes across a large radiation of phyla.</title>
        <authorList>
            <person name="Brown C.T."/>
            <person name="Hug L.A."/>
            <person name="Thomas B.C."/>
            <person name="Sharon I."/>
            <person name="Castelle C.J."/>
            <person name="Singh A."/>
            <person name="Wilkins M.J."/>
            <person name="Williams K.H."/>
            <person name="Banfield J.F."/>
        </authorList>
    </citation>
    <scope>NUCLEOTIDE SEQUENCE [LARGE SCALE GENOMIC DNA]</scope>
</reference>
<evidence type="ECO:0000256" key="4">
    <source>
        <dbReference type="SAM" id="SignalP"/>
    </source>
</evidence>
<dbReference type="Gene3D" id="2.130.10.130">
    <property type="entry name" value="Integrin alpha, N-terminal"/>
    <property type="match status" value="4"/>
</dbReference>
<dbReference type="EMBL" id="LCFS01000001">
    <property type="protein sequence ID" value="KKT01294.1"/>
    <property type="molecule type" value="Genomic_DNA"/>
</dbReference>
<dbReference type="Pfam" id="PF01471">
    <property type="entry name" value="PG_binding_1"/>
    <property type="match status" value="1"/>
</dbReference>
<sequence length="658" mass="66323">MKTINKILILGLLVVIGLANVSSAEATLSFTTDTTIVIDSVNYTIKSGSQATSITGNSDGTVSSSVKIADNTGGFGALTNSDFFGLDTASIGDLNNDGVNDLAVGTLGDDTGGSGRGAVYILFMNADGTVASSQKIADSTGGFGVLVNSDQFGLAVAGIGDLNNDDVSDLVVGAPGDDTGGSGRGAVYILFMNADGTVASSQKIASGTGGFGALLNGDAFGTSVASLGDLDGDEITDLAVGAYTDDTGGSSRGAVYVLFMNADGTVASSQKIADNTGGFGTLVNSDAFGISVAGIGDLDGDNILDLAVGAWGDDTGGNFRGAVYILFMNADGAVASSQKIASGTGGFGTLTDLDLFGGAISSVGDLDNDGVFDLAVGVYGDDTGGSGRGAVYILFMNADGAVASSQKIASGTGGFGTLVDGDCWGRGIANIGDFNSNGVIDLAVGAQCDDTGGSDRGSVYILYFTRTSVPSLEVTVPSYSTFTLVSNDKHIFNNNASLTTDCFENNSSLVINTPSTVTITPSTEICVSEQNSSGSSKKSSSTTTETLIPVVSTIPPSTPAPVSCPSGDMFNATTGERCNAFFNISYNFGLTTLGLGSVGETVRQLQQFLNTQLNLILSVDGKFGPLTSAAVKQWQAAHGLVPDGQVGPLTKEKMGGMN</sequence>